<evidence type="ECO:0000313" key="1">
    <source>
        <dbReference type="EMBL" id="RXS97582.1"/>
    </source>
</evidence>
<evidence type="ECO:0000313" key="2">
    <source>
        <dbReference type="Proteomes" id="UP000290253"/>
    </source>
</evidence>
<reference evidence="1 2" key="1">
    <citation type="journal article" date="2016" name="Int. J. Syst. Evol. Microbiol.">
        <title>Acidipila dinghuensis sp. nov., an acidobacterium isolated from forest soil.</title>
        <authorList>
            <person name="Jiang Y.W."/>
            <person name="Wang J."/>
            <person name="Chen M.H."/>
            <person name="Lv Y.Y."/>
            <person name="Qiu L.H."/>
        </authorList>
    </citation>
    <scope>NUCLEOTIDE SEQUENCE [LARGE SCALE GENOMIC DNA]</scope>
    <source>
        <strain evidence="1 2">DHOF10</strain>
    </source>
</reference>
<dbReference type="InterPro" id="IPR045390">
    <property type="entry name" value="ABC-3C_MC3"/>
</dbReference>
<dbReference type="OrthoDB" id="7059377at2"/>
<comment type="caution">
    <text evidence="1">The sequence shown here is derived from an EMBL/GenBank/DDBJ whole genome shotgun (WGS) entry which is preliminary data.</text>
</comment>
<dbReference type="RefSeq" id="WP_129207361.1">
    <property type="nucleotide sequence ID" value="NZ_BMGU01000001.1"/>
</dbReference>
<dbReference type="AlphaFoldDB" id="A0A4V1NVY9"/>
<keyword evidence="2" id="KW-1185">Reference proteome</keyword>
<name>A0A4V1NVY9_9BACT</name>
<dbReference type="EMBL" id="SDMK01000001">
    <property type="protein sequence ID" value="RXS97582.1"/>
    <property type="molecule type" value="Genomic_DNA"/>
</dbReference>
<protein>
    <submittedName>
        <fullName evidence="1">Uncharacterized protein</fullName>
    </submittedName>
</protein>
<organism evidence="1 2">
    <name type="scientific">Silvibacterium dinghuense</name>
    <dbReference type="NCBI Taxonomy" id="1560006"/>
    <lineage>
        <taxon>Bacteria</taxon>
        <taxon>Pseudomonadati</taxon>
        <taxon>Acidobacteriota</taxon>
        <taxon>Terriglobia</taxon>
        <taxon>Terriglobales</taxon>
        <taxon>Acidobacteriaceae</taxon>
        <taxon>Silvibacterium</taxon>
    </lineage>
</organism>
<gene>
    <name evidence="1" type="ORF">ESZ00_06765</name>
</gene>
<dbReference type="Proteomes" id="UP000290253">
    <property type="component" value="Unassembled WGS sequence"/>
</dbReference>
<sequence length="164" mass="18186">MSVELNESEIIQNPALGAFALWKFGLGFQADDSRPAPMPLLFLILPLLMHRQTSEVIESTRKASGLTLFAAKLGEERENLLAVHERALILRKLTWDSLELGIRGGLLTVNYVEATVRANTLLGAVAKTVLPERLKNLPNSAEKIGYWFSKTGLNQIATTLRVEF</sequence>
<accession>A0A4V1NVY9</accession>
<dbReference type="Pfam" id="PF20131">
    <property type="entry name" value="MC3"/>
    <property type="match status" value="1"/>
</dbReference>
<proteinExistence type="predicted"/>